<comment type="caution">
    <text evidence="4">The sequence shown here is derived from an EMBL/GenBank/DDBJ whole genome shotgun (WGS) entry which is preliminary data.</text>
</comment>
<dbReference type="InterPro" id="IPR011006">
    <property type="entry name" value="CheY-like_superfamily"/>
</dbReference>
<dbReference type="Pfam" id="PF00072">
    <property type="entry name" value="Response_reg"/>
    <property type="match status" value="1"/>
</dbReference>
<protein>
    <submittedName>
        <fullName evidence="4">Response regulator</fullName>
    </submittedName>
</protein>
<dbReference type="GO" id="GO:0000160">
    <property type="term" value="P:phosphorelay signal transduction system"/>
    <property type="evidence" value="ECO:0007669"/>
    <property type="project" value="InterPro"/>
</dbReference>
<keyword evidence="1 2" id="KW-0597">Phosphoprotein</keyword>
<dbReference type="SMART" id="SM00448">
    <property type="entry name" value="REC"/>
    <property type="match status" value="1"/>
</dbReference>
<dbReference type="EMBL" id="PCVY01000043">
    <property type="protein sequence ID" value="PIQ86449.1"/>
    <property type="molecule type" value="Genomic_DNA"/>
</dbReference>
<sequence>MAKLLVVDDEVDVCSELAELLEEDDHLVHCAENAVEAFEKVKTNEYDVIFLDVLMPKIEGSEALIEIKKVTDTPVVVMSAYMGEDVQKQVLNAGAYLCLKKPFKIKEIKDILTQVVQEKKKSKS</sequence>
<evidence type="ECO:0000259" key="3">
    <source>
        <dbReference type="PROSITE" id="PS50110"/>
    </source>
</evidence>
<dbReference type="CDD" id="cd00156">
    <property type="entry name" value="REC"/>
    <property type="match status" value="1"/>
</dbReference>
<dbReference type="PROSITE" id="PS50110">
    <property type="entry name" value="RESPONSE_REGULATORY"/>
    <property type="match status" value="1"/>
</dbReference>
<organism evidence="4 5">
    <name type="scientific">Candidatus Abzuiibacterium crystallinum</name>
    <dbReference type="NCBI Taxonomy" id="1974748"/>
    <lineage>
        <taxon>Bacteria</taxon>
        <taxon>Pseudomonadati</taxon>
        <taxon>Candidatus Omnitrophota</taxon>
        <taxon>Candidatus Abzuiibacterium</taxon>
    </lineage>
</organism>
<gene>
    <name evidence="4" type="ORF">COV74_04535</name>
</gene>
<name>A0A2H0LPT8_9BACT</name>
<dbReference type="SUPFAM" id="SSF52172">
    <property type="entry name" value="CheY-like"/>
    <property type="match status" value="1"/>
</dbReference>
<feature type="modified residue" description="4-aspartylphosphate" evidence="2">
    <location>
        <position position="52"/>
    </location>
</feature>
<dbReference type="InterPro" id="IPR001789">
    <property type="entry name" value="Sig_transdc_resp-reg_receiver"/>
</dbReference>
<evidence type="ECO:0000256" key="2">
    <source>
        <dbReference type="PROSITE-ProRule" id="PRU00169"/>
    </source>
</evidence>
<evidence type="ECO:0000313" key="4">
    <source>
        <dbReference type="EMBL" id="PIQ86449.1"/>
    </source>
</evidence>
<evidence type="ECO:0000313" key="5">
    <source>
        <dbReference type="Proteomes" id="UP000230859"/>
    </source>
</evidence>
<dbReference type="PANTHER" id="PTHR44591:SF3">
    <property type="entry name" value="RESPONSE REGULATORY DOMAIN-CONTAINING PROTEIN"/>
    <property type="match status" value="1"/>
</dbReference>
<dbReference type="Gene3D" id="3.40.50.2300">
    <property type="match status" value="1"/>
</dbReference>
<dbReference type="InterPro" id="IPR050595">
    <property type="entry name" value="Bact_response_regulator"/>
</dbReference>
<accession>A0A2H0LPT8</accession>
<dbReference type="AlphaFoldDB" id="A0A2H0LPT8"/>
<feature type="domain" description="Response regulatory" evidence="3">
    <location>
        <begin position="3"/>
        <end position="116"/>
    </location>
</feature>
<evidence type="ECO:0000256" key="1">
    <source>
        <dbReference type="ARBA" id="ARBA00022553"/>
    </source>
</evidence>
<proteinExistence type="predicted"/>
<dbReference type="PANTHER" id="PTHR44591">
    <property type="entry name" value="STRESS RESPONSE REGULATOR PROTEIN 1"/>
    <property type="match status" value="1"/>
</dbReference>
<dbReference type="Proteomes" id="UP000230859">
    <property type="component" value="Unassembled WGS sequence"/>
</dbReference>
<reference evidence="4 5" key="1">
    <citation type="submission" date="2017-09" db="EMBL/GenBank/DDBJ databases">
        <title>Depth-based differentiation of microbial function through sediment-hosted aquifers and enrichment of novel symbionts in the deep terrestrial subsurface.</title>
        <authorList>
            <person name="Probst A.J."/>
            <person name="Ladd B."/>
            <person name="Jarett J.K."/>
            <person name="Geller-Mcgrath D.E."/>
            <person name="Sieber C.M."/>
            <person name="Emerson J.B."/>
            <person name="Anantharaman K."/>
            <person name="Thomas B.C."/>
            <person name="Malmstrom R."/>
            <person name="Stieglmeier M."/>
            <person name="Klingl A."/>
            <person name="Woyke T."/>
            <person name="Ryan C.M."/>
            <person name="Banfield J.F."/>
        </authorList>
    </citation>
    <scope>NUCLEOTIDE SEQUENCE [LARGE SCALE GENOMIC DNA]</scope>
    <source>
        <strain evidence="4">CG11_big_fil_rev_8_21_14_0_20_45_26</strain>
    </source>
</reference>